<evidence type="ECO:0000313" key="10">
    <source>
        <dbReference type="EMBL" id="OGE89679.1"/>
    </source>
</evidence>
<keyword evidence="2 7" id="KW-0479">Metal-binding</keyword>
<comment type="caution">
    <text evidence="10">The sequence shown here is derived from an EMBL/GenBank/DDBJ whole genome shotgun (WGS) entry which is preliminary data.</text>
</comment>
<dbReference type="CDD" id="cd04322">
    <property type="entry name" value="LysRS_N"/>
    <property type="match status" value="1"/>
</dbReference>
<dbReference type="GO" id="GO:0005829">
    <property type="term" value="C:cytosol"/>
    <property type="evidence" value="ECO:0007669"/>
    <property type="project" value="TreeGrafter"/>
</dbReference>
<sequence length="491" mass="56700">MSEKIEELRSVRIQKLEELKKAGIEPYPIHSERTHTVAEALGFFENQKSTKNQVTLAGRIRSIRTHGKLTFGNLEDASGQIQFMLREDVLGEKFKQFNTFFDMGDFLQVSGNLELSKTGEKTLQAADYKLLSKSIRPIPQNYFGLKDPETKLRKRYLDLVANPQTRELFRKKALFWQTVRKFMIDQGFLEVWTPVLENIAGGADAEPFLTHHNALDRDFYMRISLELPLKRLLVGGYEKVFEIGRLFRNEGIDRDHLQEYDDMEFYWAYSDHEKGMNFVEDLYKEIVSQVAGSMETTYEEHKINWASSWPRIDYFEAFKNETRLDLNAVSDDELLKTAQKLKLKVEKGMGRGRLIDAIYKKTVRPKLIQPCFLVGHPLETSPLAKKDPQNPHRILRFQPIAGGAELGNGFSELNDPLDQRGRFEEQMKMKAAGDKEAHSMDEDYVEALEYGMPPAVGYGMSERVFAVLMNRSIRETVIFPPMKEEEKNAKS</sequence>
<dbReference type="NCBIfam" id="NF001756">
    <property type="entry name" value="PRK00484.1"/>
    <property type="match status" value="1"/>
</dbReference>
<dbReference type="Gene3D" id="2.40.50.140">
    <property type="entry name" value="Nucleic acid-binding proteins"/>
    <property type="match status" value="1"/>
</dbReference>
<dbReference type="InterPro" id="IPR045864">
    <property type="entry name" value="aa-tRNA-synth_II/BPL/LPL"/>
</dbReference>
<dbReference type="GO" id="GO:0000049">
    <property type="term" value="F:tRNA binding"/>
    <property type="evidence" value="ECO:0007669"/>
    <property type="project" value="TreeGrafter"/>
</dbReference>
<gene>
    <name evidence="7" type="primary">lysS</name>
    <name evidence="10" type="ORF">A3E29_00480</name>
</gene>
<comment type="similarity">
    <text evidence="7">Belongs to the class-II aminoacyl-tRNA synthetase family.</text>
</comment>
<comment type="caution">
    <text evidence="7">Lacks conserved residue(s) required for the propagation of feature annotation.</text>
</comment>
<keyword evidence="7" id="KW-0963">Cytoplasm</keyword>
<feature type="binding site" evidence="7">
    <location>
        <position position="405"/>
    </location>
    <ligand>
        <name>Mg(2+)</name>
        <dbReference type="ChEBI" id="CHEBI:18420"/>
        <label>1</label>
    </ligand>
</feature>
<dbReference type="InterPro" id="IPR012340">
    <property type="entry name" value="NA-bd_OB-fold"/>
</dbReference>
<dbReference type="Pfam" id="PF01336">
    <property type="entry name" value="tRNA_anti-codon"/>
    <property type="match status" value="1"/>
</dbReference>
<keyword evidence="7 8" id="KW-0460">Magnesium</keyword>
<dbReference type="PROSITE" id="PS50862">
    <property type="entry name" value="AA_TRNA_LIGASE_II"/>
    <property type="match status" value="1"/>
</dbReference>
<dbReference type="GO" id="GO:0006430">
    <property type="term" value="P:lysyl-tRNA aminoacylation"/>
    <property type="evidence" value="ECO:0007669"/>
    <property type="project" value="UniProtKB-UniRule"/>
</dbReference>
<keyword evidence="1 7" id="KW-0436">Ligase</keyword>
<comment type="cofactor">
    <cofactor evidence="7 8">
        <name>Mg(2+)</name>
        <dbReference type="ChEBI" id="CHEBI:18420"/>
    </cofactor>
    <text evidence="7 8">Binds 3 Mg(2+) ions per subunit.</text>
</comment>
<dbReference type="InterPro" id="IPR006195">
    <property type="entry name" value="aa-tRNA-synth_II"/>
</dbReference>
<dbReference type="InterPro" id="IPR044136">
    <property type="entry name" value="Lys-tRNA-ligase_II_N"/>
</dbReference>
<dbReference type="InterPro" id="IPR002313">
    <property type="entry name" value="Lys-tRNA-ligase_II"/>
</dbReference>
<dbReference type="PANTHER" id="PTHR42918">
    <property type="entry name" value="LYSYL-TRNA SYNTHETASE"/>
    <property type="match status" value="1"/>
</dbReference>
<evidence type="ECO:0000259" key="9">
    <source>
        <dbReference type="PROSITE" id="PS50862"/>
    </source>
</evidence>
<dbReference type="InterPro" id="IPR004365">
    <property type="entry name" value="NA-bd_OB_tRNA"/>
</dbReference>
<dbReference type="GO" id="GO:0004824">
    <property type="term" value="F:lysine-tRNA ligase activity"/>
    <property type="evidence" value="ECO:0007669"/>
    <property type="project" value="UniProtKB-UniRule"/>
</dbReference>
<accession>A0A1F5PIH4</accession>
<evidence type="ECO:0000256" key="4">
    <source>
        <dbReference type="ARBA" id="ARBA00022840"/>
    </source>
</evidence>
<dbReference type="GO" id="GO:0005524">
    <property type="term" value="F:ATP binding"/>
    <property type="evidence" value="ECO:0007669"/>
    <property type="project" value="UniProtKB-UniRule"/>
</dbReference>
<dbReference type="NCBIfam" id="TIGR00499">
    <property type="entry name" value="lysS_bact"/>
    <property type="match status" value="1"/>
</dbReference>
<dbReference type="Pfam" id="PF00152">
    <property type="entry name" value="tRNA-synt_2"/>
    <property type="match status" value="1"/>
</dbReference>
<keyword evidence="5 7" id="KW-0030">Aminoacyl-tRNA synthetase</keyword>
<comment type="subunit">
    <text evidence="7">Homodimer.</text>
</comment>
<dbReference type="InterPro" id="IPR018149">
    <property type="entry name" value="Lys-tRNA-synth_II_C"/>
</dbReference>
<dbReference type="AlphaFoldDB" id="A0A1F5PIH4"/>
<dbReference type="HAMAP" id="MF_00252">
    <property type="entry name" value="Lys_tRNA_synth_class2"/>
    <property type="match status" value="1"/>
</dbReference>
<evidence type="ECO:0000256" key="5">
    <source>
        <dbReference type="ARBA" id="ARBA00023146"/>
    </source>
</evidence>
<dbReference type="SUPFAM" id="SSF50249">
    <property type="entry name" value="Nucleic acid-binding proteins"/>
    <property type="match status" value="1"/>
</dbReference>
<evidence type="ECO:0000313" key="11">
    <source>
        <dbReference type="Proteomes" id="UP000177682"/>
    </source>
</evidence>
<dbReference type="SUPFAM" id="SSF55681">
    <property type="entry name" value="Class II aaRS and biotin synthetases"/>
    <property type="match status" value="1"/>
</dbReference>
<evidence type="ECO:0000256" key="3">
    <source>
        <dbReference type="ARBA" id="ARBA00022741"/>
    </source>
</evidence>
<dbReference type="Proteomes" id="UP000177682">
    <property type="component" value="Unassembled WGS sequence"/>
</dbReference>
<dbReference type="InterPro" id="IPR004364">
    <property type="entry name" value="Aa-tRNA-synt_II"/>
</dbReference>
<evidence type="ECO:0000256" key="2">
    <source>
        <dbReference type="ARBA" id="ARBA00022723"/>
    </source>
</evidence>
<comment type="catalytic activity">
    <reaction evidence="6 7 8">
        <text>tRNA(Lys) + L-lysine + ATP = L-lysyl-tRNA(Lys) + AMP + diphosphate</text>
        <dbReference type="Rhea" id="RHEA:20792"/>
        <dbReference type="Rhea" id="RHEA-COMP:9696"/>
        <dbReference type="Rhea" id="RHEA-COMP:9697"/>
        <dbReference type="ChEBI" id="CHEBI:30616"/>
        <dbReference type="ChEBI" id="CHEBI:32551"/>
        <dbReference type="ChEBI" id="CHEBI:33019"/>
        <dbReference type="ChEBI" id="CHEBI:78442"/>
        <dbReference type="ChEBI" id="CHEBI:78529"/>
        <dbReference type="ChEBI" id="CHEBI:456215"/>
        <dbReference type="EC" id="6.1.1.6"/>
    </reaction>
</comment>
<keyword evidence="3 7" id="KW-0547">Nucleotide-binding</keyword>
<evidence type="ECO:0000256" key="1">
    <source>
        <dbReference type="ARBA" id="ARBA00022598"/>
    </source>
</evidence>
<dbReference type="Gene3D" id="3.30.930.10">
    <property type="entry name" value="Bira Bifunctional Protein, Domain 2"/>
    <property type="match status" value="1"/>
</dbReference>
<keyword evidence="7" id="KW-0648">Protein biosynthesis</keyword>
<protein>
    <recommendedName>
        <fullName evidence="7">Lysine--tRNA ligase</fullName>
        <ecNumber evidence="7">6.1.1.6</ecNumber>
    </recommendedName>
    <alternativeName>
        <fullName evidence="7">Lysyl-tRNA synthetase</fullName>
        <shortName evidence="7">LysRS</shortName>
    </alternativeName>
</protein>
<dbReference type="GO" id="GO:0000287">
    <property type="term" value="F:magnesium ion binding"/>
    <property type="evidence" value="ECO:0007669"/>
    <property type="project" value="UniProtKB-UniRule"/>
</dbReference>
<comment type="subcellular location">
    <subcellularLocation>
        <location evidence="7">Cytoplasm</location>
    </subcellularLocation>
</comment>
<dbReference type="PRINTS" id="PR00982">
    <property type="entry name" value="TRNASYNTHLYS"/>
</dbReference>
<reference evidence="10 11" key="1">
    <citation type="journal article" date="2016" name="Nat. Commun.">
        <title>Thousands of microbial genomes shed light on interconnected biogeochemical processes in an aquifer system.</title>
        <authorList>
            <person name="Anantharaman K."/>
            <person name="Brown C.T."/>
            <person name="Hug L.A."/>
            <person name="Sharon I."/>
            <person name="Castelle C.J."/>
            <person name="Probst A.J."/>
            <person name="Thomas B.C."/>
            <person name="Singh A."/>
            <person name="Wilkins M.J."/>
            <person name="Karaoz U."/>
            <person name="Brodie E.L."/>
            <person name="Williams K.H."/>
            <person name="Hubbard S.S."/>
            <person name="Banfield J.F."/>
        </authorList>
    </citation>
    <scope>NUCLEOTIDE SEQUENCE [LARGE SCALE GENOMIC DNA]</scope>
</reference>
<evidence type="ECO:0000256" key="6">
    <source>
        <dbReference type="ARBA" id="ARBA00048573"/>
    </source>
</evidence>
<evidence type="ECO:0000256" key="8">
    <source>
        <dbReference type="RuleBase" id="RU000336"/>
    </source>
</evidence>
<dbReference type="PANTHER" id="PTHR42918:SF15">
    <property type="entry name" value="LYSINE--TRNA LIGASE, CHLOROPLASTIC_MITOCHONDRIAL"/>
    <property type="match status" value="1"/>
</dbReference>
<dbReference type="EC" id="6.1.1.6" evidence="7"/>
<proteinExistence type="inferred from homology"/>
<keyword evidence="4 7" id="KW-0067">ATP-binding</keyword>
<feature type="domain" description="Aminoacyl-transfer RNA synthetases class-II family profile" evidence="9">
    <location>
        <begin position="177"/>
        <end position="480"/>
    </location>
</feature>
<evidence type="ECO:0000256" key="7">
    <source>
        <dbReference type="HAMAP-Rule" id="MF_00252"/>
    </source>
</evidence>
<organism evidence="10 11">
    <name type="scientific">Candidatus Doudnabacteria bacterium RIFCSPHIGHO2_12_FULL_48_16</name>
    <dbReference type="NCBI Taxonomy" id="1817838"/>
    <lineage>
        <taxon>Bacteria</taxon>
        <taxon>Candidatus Doudnaibacteriota</taxon>
    </lineage>
</organism>
<dbReference type="EMBL" id="MFEY01000009">
    <property type="protein sequence ID" value="OGE89679.1"/>
    <property type="molecule type" value="Genomic_DNA"/>
</dbReference>
<name>A0A1F5PIH4_9BACT</name>
<feature type="binding site" evidence="7">
    <location>
        <position position="405"/>
    </location>
    <ligand>
        <name>Mg(2+)</name>
        <dbReference type="ChEBI" id="CHEBI:18420"/>
        <label>2</label>
    </ligand>
</feature>